<keyword evidence="3" id="KW-1185">Reference proteome</keyword>
<name>A0A8J5SI38_ZIZPA</name>
<comment type="caution">
    <text evidence="2">The sequence shown here is derived from an EMBL/GenBank/DDBJ whole genome shotgun (WGS) entry which is preliminary data.</text>
</comment>
<sequence length="191" mass="20167">MHTVVVRKNHVGVAVRRNHIAVAIGRNYIAVAIKRNHAVAREAKPAEASVLLRLIPAKLAIDARPSRLRRSSATRAAKMEYDYRGRQGSGSYVGGGSSLYPRVGQPSHGIASVAPPPPSRAAPYHHHGPPSGSPAPAAPHPVPSSSTSSKFLLPALSALVGCLVPSCTVDSSIAGELHALCMLVRIWHNNK</sequence>
<evidence type="ECO:0000313" key="2">
    <source>
        <dbReference type="EMBL" id="KAG8076781.1"/>
    </source>
</evidence>
<feature type="region of interest" description="Disordered" evidence="1">
    <location>
        <begin position="105"/>
        <end position="144"/>
    </location>
</feature>
<accession>A0A8J5SI38</accession>
<reference evidence="2" key="1">
    <citation type="journal article" date="2021" name="bioRxiv">
        <title>Whole Genome Assembly and Annotation of Northern Wild Rice, Zizania palustris L., Supports a Whole Genome Duplication in the Zizania Genus.</title>
        <authorList>
            <person name="Haas M."/>
            <person name="Kono T."/>
            <person name="Macchietto M."/>
            <person name="Millas R."/>
            <person name="McGilp L."/>
            <person name="Shao M."/>
            <person name="Duquette J."/>
            <person name="Hirsch C.N."/>
            <person name="Kimball J."/>
        </authorList>
    </citation>
    <scope>NUCLEOTIDE SEQUENCE</scope>
    <source>
        <tissue evidence="2">Fresh leaf tissue</tissue>
    </source>
</reference>
<feature type="compositionally biased region" description="Pro residues" evidence="1">
    <location>
        <begin position="131"/>
        <end position="142"/>
    </location>
</feature>
<evidence type="ECO:0000256" key="1">
    <source>
        <dbReference type="SAM" id="MobiDB-lite"/>
    </source>
</evidence>
<organism evidence="2 3">
    <name type="scientific">Zizania palustris</name>
    <name type="common">Northern wild rice</name>
    <dbReference type="NCBI Taxonomy" id="103762"/>
    <lineage>
        <taxon>Eukaryota</taxon>
        <taxon>Viridiplantae</taxon>
        <taxon>Streptophyta</taxon>
        <taxon>Embryophyta</taxon>
        <taxon>Tracheophyta</taxon>
        <taxon>Spermatophyta</taxon>
        <taxon>Magnoliopsida</taxon>
        <taxon>Liliopsida</taxon>
        <taxon>Poales</taxon>
        <taxon>Poaceae</taxon>
        <taxon>BOP clade</taxon>
        <taxon>Oryzoideae</taxon>
        <taxon>Oryzeae</taxon>
        <taxon>Zizaniinae</taxon>
        <taxon>Zizania</taxon>
    </lineage>
</organism>
<dbReference type="EMBL" id="JAAALK010000283">
    <property type="protein sequence ID" value="KAG8076781.1"/>
    <property type="molecule type" value="Genomic_DNA"/>
</dbReference>
<protein>
    <submittedName>
        <fullName evidence="2">Uncharacterized protein</fullName>
    </submittedName>
</protein>
<dbReference type="Proteomes" id="UP000729402">
    <property type="component" value="Unassembled WGS sequence"/>
</dbReference>
<reference evidence="2" key="2">
    <citation type="submission" date="2021-02" db="EMBL/GenBank/DDBJ databases">
        <authorList>
            <person name="Kimball J.A."/>
            <person name="Haas M.W."/>
            <person name="Macchietto M."/>
            <person name="Kono T."/>
            <person name="Duquette J."/>
            <person name="Shao M."/>
        </authorList>
    </citation>
    <scope>NUCLEOTIDE SEQUENCE</scope>
    <source>
        <tissue evidence="2">Fresh leaf tissue</tissue>
    </source>
</reference>
<evidence type="ECO:0000313" key="3">
    <source>
        <dbReference type="Proteomes" id="UP000729402"/>
    </source>
</evidence>
<dbReference type="AlphaFoldDB" id="A0A8J5SI38"/>
<gene>
    <name evidence="2" type="ORF">GUJ93_ZPchr0006g42216</name>
</gene>
<proteinExistence type="predicted"/>